<dbReference type="KEGG" id="psti:SOO65_10240"/>
<sequence>MELFKFDYDAIEALVGTRTGSYKGLDSRALYTSREDFESIFSHSLVTGTFVDLGCGIGEGCLLYSWLYPDRHSIGVDFELSRIEAGLKIKEELKLEAVSFLHQDLLQGDIPLGDTYFLYFPTGIVLDRILSELYQSNRDFRVVAIESHGDLFPRLEKENWLKLVATIPLKSERHHPMAQVYERTTEPRSSSLGPFELSFQEKFLLIEEGDIAWLGESYGLEWTHDDRFELLTPPRTIYWNQVKEILSFDQIDVKFRRALEIRRLGGVTVKTLSSEITGHIRKVIVRPTFHLEISSGEKVEWSHIVTITQGSILCYDSSSA</sequence>
<evidence type="ECO:0008006" key="3">
    <source>
        <dbReference type="Google" id="ProtNLM"/>
    </source>
</evidence>
<name>A0AAX4HV40_9BACT</name>
<keyword evidence="2" id="KW-1185">Reference proteome</keyword>
<proteinExistence type="predicted"/>
<dbReference type="RefSeq" id="WP_321400021.1">
    <property type="nucleotide sequence ID" value="NZ_CP139487.1"/>
</dbReference>
<dbReference type="Gene3D" id="3.40.50.150">
    <property type="entry name" value="Vaccinia Virus protein VP39"/>
    <property type="match status" value="1"/>
</dbReference>
<accession>A0AAX4HV40</accession>
<dbReference type="InterPro" id="IPR029063">
    <property type="entry name" value="SAM-dependent_MTases_sf"/>
</dbReference>
<protein>
    <recommendedName>
        <fullName evidence="3">Methyltransferase domain-containing protein</fullName>
    </recommendedName>
</protein>
<dbReference type="EMBL" id="CP139487">
    <property type="protein sequence ID" value="WPU67132.1"/>
    <property type="molecule type" value="Genomic_DNA"/>
</dbReference>
<evidence type="ECO:0000313" key="1">
    <source>
        <dbReference type="EMBL" id="WPU67132.1"/>
    </source>
</evidence>
<evidence type="ECO:0000313" key="2">
    <source>
        <dbReference type="Proteomes" id="UP001324634"/>
    </source>
</evidence>
<reference evidence="1 2" key="1">
    <citation type="submission" date="2023-11" db="EMBL/GenBank/DDBJ databases">
        <title>Peredibacter starrii A3.12.</title>
        <authorList>
            <person name="Mitchell R.J."/>
        </authorList>
    </citation>
    <scope>NUCLEOTIDE SEQUENCE [LARGE SCALE GENOMIC DNA]</scope>
    <source>
        <strain evidence="1 2">A3.12</strain>
    </source>
</reference>
<dbReference type="SUPFAM" id="SSF53335">
    <property type="entry name" value="S-adenosyl-L-methionine-dependent methyltransferases"/>
    <property type="match status" value="1"/>
</dbReference>
<dbReference type="CDD" id="cd02440">
    <property type="entry name" value="AdoMet_MTases"/>
    <property type="match status" value="1"/>
</dbReference>
<dbReference type="Proteomes" id="UP001324634">
    <property type="component" value="Chromosome"/>
</dbReference>
<gene>
    <name evidence="1" type="ORF">SOO65_10240</name>
</gene>
<organism evidence="1 2">
    <name type="scientific">Peredibacter starrii</name>
    <dbReference type="NCBI Taxonomy" id="28202"/>
    <lineage>
        <taxon>Bacteria</taxon>
        <taxon>Pseudomonadati</taxon>
        <taxon>Bdellovibrionota</taxon>
        <taxon>Bacteriovoracia</taxon>
        <taxon>Bacteriovoracales</taxon>
        <taxon>Bacteriovoracaceae</taxon>
        <taxon>Peredibacter</taxon>
    </lineage>
</organism>
<dbReference type="AlphaFoldDB" id="A0AAX4HV40"/>